<keyword evidence="2" id="KW-1185">Reference proteome</keyword>
<reference evidence="1 2" key="1">
    <citation type="submission" date="2018-10" db="EMBL/GenBank/DDBJ databases">
        <title>Sequencing the genomes of 1000 actinobacteria strains.</title>
        <authorList>
            <person name="Klenk H.-P."/>
        </authorList>
    </citation>
    <scope>NUCLEOTIDE SEQUENCE [LARGE SCALE GENOMIC DNA]</scope>
    <source>
        <strain evidence="1 2">DSM 45175</strain>
    </source>
</reference>
<dbReference type="EMBL" id="RBKT01000001">
    <property type="protein sequence ID" value="RKR91830.1"/>
    <property type="molecule type" value="Genomic_DNA"/>
</dbReference>
<gene>
    <name evidence="1" type="ORF">BDK92_6252</name>
</gene>
<dbReference type="Proteomes" id="UP000277671">
    <property type="component" value="Unassembled WGS sequence"/>
</dbReference>
<comment type="caution">
    <text evidence="1">The sequence shown here is derived from an EMBL/GenBank/DDBJ whole genome shotgun (WGS) entry which is preliminary data.</text>
</comment>
<name>A0A495JS52_9ACTN</name>
<proteinExistence type="predicted"/>
<accession>A0A495JS52</accession>
<evidence type="ECO:0000313" key="1">
    <source>
        <dbReference type="EMBL" id="RKR91830.1"/>
    </source>
</evidence>
<organism evidence="1 2">
    <name type="scientific">Micromonospora pisi</name>
    <dbReference type="NCBI Taxonomy" id="589240"/>
    <lineage>
        <taxon>Bacteria</taxon>
        <taxon>Bacillati</taxon>
        <taxon>Actinomycetota</taxon>
        <taxon>Actinomycetes</taxon>
        <taxon>Micromonosporales</taxon>
        <taxon>Micromonosporaceae</taxon>
        <taxon>Micromonospora</taxon>
    </lineage>
</organism>
<sequence length="110" mass="12098">MQDGPYYVVQRSAFTARFLIGGEPSETATNADVHVELPDGTVRYVTFFTLPAIERVLRRHWDTGETGGGAYFWSKDLVIVPEAGVPAMVRAVEELVRSGDIEAACQALPR</sequence>
<protein>
    <submittedName>
        <fullName evidence="1">Uncharacterized protein</fullName>
    </submittedName>
</protein>
<evidence type="ECO:0000313" key="2">
    <source>
        <dbReference type="Proteomes" id="UP000277671"/>
    </source>
</evidence>
<dbReference type="AlphaFoldDB" id="A0A495JS52"/>